<keyword evidence="2" id="KW-0964">Secreted</keyword>
<keyword evidence="9" id="KW-0812">Transmembrane</keyword>
<dbReference type="CDD" id="cd00063">
    <property type="entry name" value="FN3"/>
    <property type="match status" value="1"/>
</dbReference>
<dbReference type="FunFam" id="2.60.40.10:FF:000026">
    <property type="entry name" value="roundabout homolog 2 isoform X1"/>
    <property type="match status" value="1"/>
</dbReference>
<evidence type="ECO:0000313" key="13">
    <source>
        <dbReference type="Proteomes" id="UP000504629"/>
    </source>
</evidence>
<comment type="subcellular location">
    <subcellularLocation>
        <location evidence="1">Secreted</location>
    </subcellularLocation>
</comment>
<evidence type="ECO:0000256" key="9">
    <source>
        <dbReference type="SAM" id="Phobius"/>
    </source>
</evidence>
<dbReference type="Pfam" id="PF07679">
    <property type="entry name" value="I-set"/>
    <property type="match status" value="3"/>
</dbReference>
<evidence type="ECO:0000256" key="10">
    <source>
        <dbReference type="SAM" id="SignalP"/>
    </source>
</evidence>
<evidence type="ECO:0000256" key="7">
    <source>
        <dbReference type="ARBA" id="ARBA00061228"/>
    </source>
</evidence>
<evidence type="ECO:0000256" key="3">
    <source>
        <dbReference type="ARBA" id="ARBA00022737"/>
    </source>
</evidence>
<dbReference type="SUPFAM" id="SSF48726">
    <property type="entry name" value="Immunoglobulin"/>
    <property type="match status" value="4"/>
</dbReference>
<dbReference type="InterPro" id="IPR003961">
    <property type="entry name" value="FN3_dom"/>
</dbReference>
<evidence type="ECO:0000256" key="6">
    <source>
        <dbReference type="ARBA" id="ARBA00023319"/>
    </source>
</evidence>
<dbReference type="GO" id="GO:0007411">
    <property type="term" value="P:axon guidance"/>
    <property type="evidence" value="ECO:0007669"/>
    <property type="project" value="TreeGrafter"/>
</dbReference>
<keyword evidence="3" id="KW-0677">Repeat</keyword>
<dbReference type="GO" id="GO:0005886">
    <property type="term" value="C:plasma membrane"/>
    <property type="evidence" value="ECO:0007669"/>
    <property type="project" value="TreeGrafter"/>
</dbReference>
<dbReference type="KEGG" id="bman:114241338"/>
<keyword evidence="13" id="KW-1185">Reference proteome</keyword>
<organism evidence="13 14">
    <name type="scientific">Bombyx mandarina</name>
    <name type="common">Wild silk moth</name>
    <name type="synonym">Wild silkworm</name>
    <dbReference type="NCBI Taxonomy" id="7092"/>
    <lineage>
        <taxon>Eukaryota</taxon>
        <taxon>Metazoa</taxon>
        <taxon>Ecdysozoa</taxon>
        <taxon>Arthropoda</taxon>
        <taxon>Hexapoda</taxon>
        <taxon>Insecta</taxon>
        <taxon>Pterygota</taxon>
        <taxon>Neoptera</taxon>
        <taxon>Endopterygota</taxon>
        <taxon>Lepidoptera</taxon>
        <taxon>Glossata</taxon>
        <taxon>Ditrysia</taxon>
        <taxon>Bombycoidea</taxon>
        <taxon>Bombycidae</taxon>
        <taxon>Bombycinae</taxon>
        <taxon>Bombyx</taxon>
    </lineage>
</organism>
<dbReference type="GO" id="GO:0098632">
    <property type="term" value="F:cell-cell adhesion mediator activity"/>
    <property type="evidence" value="ECO:0007669"/>
    <property type="project" value="TreeGrafter"/>
</dbReference>
<feature type="domain" description="Ig-like" evidence="11">
    <location>
        <begin position="38"/>
        <end position="129"/>
    </location>
</feature>
<dbReference type="PANTHER" id="PTHR10075">
    <property type="entry name" value="BASIGIN RELATED"/>
    <property type="match status" value="1"/>
</dbReference>
<evidence type="ECO:0000256" key="2">
    <source>
        <dbReference type="ARBA" id="ARBA00022525"/>
    </source>
</evidence>
<dbReference type="SUPFAM" id="SSF49265">
    <property type="entry name" value="Fibronectin type III"/>
    <property type="match status" value="1"/>
</dbReference>
<evidence type="ECO:0000256" key="1">
    <source>
        <dbReference type="ARBA" id="ARBA00004613"/>
    </source>
</evidence>
<dbReference type="SMART" id="SM00408">
    <property type="entry name" value="IGc2"/>
    <property type="match status" value="4"/>
</dbReference>
<keyword evidence="9" id="KW-1133">Transmembrane helix</keyword>
<dbReference type="Pfam" id="PF00041">
    <property type="entry name" value="fn3"/>
    <property type="match status" value="1"/>
</dbReference>
<dbReference type="FunFam" id="2.60.40.10:FF:000189">
    <property type="entry name" value="Neogenin isoform 3"/>
    <property type="match status" value="1"/>
</dbReference>
<dbReference type="RefSeq" id="XP_028027946.1">
    <property type="nucleotide sequence ID" value="XM_028172145.1"/>
</dbReference>
<dbReference type="InterPro" id="IPR036179">
    <property type="entry name" value="Ig-like_dom_sf"/>
</dbReference>
<dbReference type="GO" id="GO:0030424">
    <property type="term" value="C:axon"/>
    <property type="evidence" value="ECO:0007669"/>
    <property type="project" value="TreeGrafter"/>
</dbReference>
<dbReference type="InterPro" id="IPR003599">
    <property type="entry name" value="Ig_sub"/>
</dbReference>
<dbReference type="GO" id="GO:0005576">
    <property type="term" value="C:extracellular region"/>
    <property type="evidence" value="ECO:0007669"/>
    <property type="project" value="UniProtKB-SubCell"/>
</dbReference>
<dbReference type="InterPro" id="IPR013783">
    <property type="entry name" value="Ig-like_fold"/>
</dbReference>
<evidence type="ECO:0000256" key="8">
    <source>
        <dbReference type="ARBA" id="ARBA00068688"/>
    </source>
</evidence>
<feature type="signal peptide" evidence="10">
    <location>
        <begin position="1"/>
        <end position="33"/>
    </location>
</feature>
<name>A0A6J2JEN0_BOMMA</name>
<dbReference type="Gene3D" id="2.60.40.10">
    <property type="entry name" value="Immunoglobulins"/>
    <property type="match status" value="6"/>
</dbReference>
<dbReference type="SMART" id="SM00409">
    <property type="entry name" value="IG"/>
    <property type="match status" value="4"/>
</dbReference>
<dbReference type="InterPro" id="IPR003598">
    <property type="entry name" value="Ig_sub2"/>
</dbReference>
<dbReference type="OrthoDB" id="428111at2759"/>
<dbReference type="InterPro" id="IPR013098">
    <property type="entry name" value="Ig_I-set"/>
</dbReference>
<sequence>MIAGSNKNKQICNQVKFIVLLYFLLNLPCTARSQSRAPRIKEHPADTIVGRSEPATLRCVSEGKPKPTIQWYKDGTPLTSNDHPQRVLLEDGLLFLRVMRGKKESDEGVYWCVARNPVGEAVSKNATLTIAVLRDEFKIEPHDVKVASGEPALLQCASPKGVPDPSIHWNKDGHSLDVEINGRISVVNGGDLKILETIPSDSGVYRCVASNVAGERQSHPATLLVLRRPHFLVKPNNITALIGQNIEFHCQASPESDVSVSWARDSGSLSPYAIIRRGSLRIDRVVATDAGTYTCRAESQAGSSSASASLTVNSLPHFTRVPSDTTAWEGEAVSFPCEADGSPRPVVFWTMEGSQELVFTKSTHSSGYLYLDRVTIRHAGRLTCVAVNSAGSALHTATLQVLRREANNFKDDLDSSSPYPELSKPLNYPPMTQYELVQARRYLQQDVLSLKRVEGISATTLKIVWDVMTDYNEYLEGVKIWFNGTSLNSRSALELDYNSNESTIDYMTDFRKYENFTMTTVHNSGSSSHVLTGLLPYAQYDVFLMPFYKLLLGKPSNMRTGFTEEDVPSEPPLSVTAGVINATSAWIRWEAPPVYAWNGEISGYLIEVRVGGSTGGRVVGQMSLGPKTRAAAASSLRAGGRYSARAAAVTKRGHGPFSPLSHFHMVPTQTQRHYVQTEPATDKAIISMFQETWLLALSVTLLVLIFAGVGVIVYIKKRHSKQQKNQSSTGNTVVNAQQCLLRKEAVWLRERSVFEGSTEPRIEILNCHQTLLKSGHSVGTMATEAEYSLPQHSNTVNPMCEDEQQRLQPQPYASCAIYTELNYQDNTDAEDSCMKCAISPGSYDNSMIRSYGESNQYSNEECSTCCRSSSSTLTKDYSDMTKCNEDQDMSIEDCPSCKTNHSRSSSHHGGNKEWTTADVEYDYPQWNWLGRDNSFRNTNSEPRYNGENCFRQIGQELRYNSADRSEQNCRMNLCDILPPPPYERESPYRDMNAFTNHSGTSGCSGHTYRS</sequence>
<dbReference type="Proteomes" id="UP000504629">
    <property type="component" value="Unplaced"/>
</dbReference>
<dbReference type="FunFam" id="2.60.40.10:FF:000032">
    <property type="entry name" value="palladin isoform X1"/>
    <property type="match status" value="2"/>
</dbReference>
<gene>
    <name evidence="14" type="primary">LOC114241338</name>
</gene>
<keyword evidence="9" id="KW-0472">Membrane</keyword>
<dbReference type="GO" id="GO:0070593">
    <property type="term" value="P:dendrite self-avoidance"/>
    <property type="evidence" value="ECO:0007669"/>
    <property type="project" value="TreeGrafter"/>
</dbReference>
<keyword evidence="6" id="KW-0393">Immunoglobulin domain</keyword>
<dbReference type="InterPro" id="IPR007110">
    <property type="entry name" value="Ig-like_dom"/>
</dbReference>
<evidence type="ECO:0000259" key="11">
    <source>
        <dbReference type="PROSITE" id="PS50835"/>
    </source>
</evidence>
<feature type="chain" id="PRO_5026856039" description="Hemolin" evidence="10">
    <location>
        <begin position="34"/>
        <end position="1010"/>
    </location>
</feature>
<keyword evidence="10" id="KW-0732">Signal</keyword>
<dbReference type="PANTHER" id="PTHR10075:SF100">
    <property type="entry name" value="FASCICLIN-2"/>
    <property type="match status" value="1"/>
</dbReference>
<evidence type="ECO:0000259" key="12">
    <source>
        <dbReference type="PROSITE" id="PS50853"/>
    </source>
</evidence>
<dbReference type="GO" id="GO:0007156">
    <property type="term" value="P:homophilic cell adhesion via plasma membrane adhesion molecules"/>
    <property type="evidence" value="ECO:0007669"/>
    <property type="project" value="TreeGrafter"/>
</dbReference>
<comment type="similarity">
    <text evidence="7">Belongs to the hemolin family.</text>
</comment>
<dbReference type="Pfam" id="PF13927">
    <property type="entry name" value="Ig_3"/>
    <property type="match status" value="1"/>
</dbReference>
<dbReference type="PROSITE" id="PS50835">
    <property type="entry name" value="IG_LIKE"/>
    <property type="match status" value="4"/>
</dbReference>
<keyword evidence="4" id="KW-1015">Disulfide bond</keyword>
<reference evidence="14" key="1">
    <citation type="submission" date="2025-08" db="UniProtKB">
        <authorList>
            <consortium name="RefSeq"/>
        </authorList>
    </citation>
    <scope>IDENTIFICATION</scope>
    <source>
        <tissue evidence="14">Silk gland</tissue>
    </source>
</reference>
<evidence type="ECO:0000256" key="5">
    <source>
        <dbReference type="ARBA" id="ARBA00023180"/>
    </source>
</evidence>
<feature type="domain" description="Ig-like" evidence="11">
    <location>
        <begin position="135"/>
        <end position="224"/>
    </location>
</feature>
<keyword evidence="5" id="KW-0325">Glycoprotein</keyword>
<evidence type="ECO:0000256" key="4">
    <source>
        <dbReference type="ARBA" id="ARBA00023157"/>
    </source>
</evidence>
<accession>A0A6J2JEN0</accession>
<dbReference type="AlphaFoldDB" id="A0A6J2JEN0"/>
<feature type="domain" description="Fibronectin type-III" evidence="12">
    <location>
        <begin position="571"/>
        <end position="668"/>
    </location>
</feature>
<protein>
    <recommendedName>
        <fullName evidence="8">Hemolin</fullName>
    </recommendedName>
</protein>
<feature type="transmembrane region" description="Helical" evidence="9">
    <location>
        <begin position="693"/>
        <end position="715"/>
    </location>
</feature>
<dbReference type="GeneID" id="114241338"/>
<evidence type="ECO:0000313" key="14">
    <source>
        <dbReference type="RefSeq" id="XP_028027946.1"/>
    </source>
</evidence>
<dbReference type="InterPro" id="IPR036116">
    <property type="entry name" value="FN3_sf"/>
</dbReference>
<feature type="domain" description="Ig-like" evidence="11">
    <location>
        <begin position="316"/>
        <end position="400"/>
    </location>
</feature>
<proteinExistence type="inferred from homology"/>
<feature type="domain" description="Ig-like" evidence="11">
    <location>
        <begin position="229"/>
        <end position="311"/>
    </location>
</feature>
<dbReference type="SMART" id="SM00060">
    <property type="entry name" value="FN3"/>
    <property type="match status" value="2"/>
</dbReference>
<dbReference type="PROSITE" id="PS50853">
    <property type="entry name" value="FN3"/>
    <property type="match status" value="1"/>
</dbReference>